<dbReference type="EMBL" id="CM000760">
    <property type="protein sequence ID" value="OQU91687.1"/>
    <property type="molecule type" value="Genomic_DNA"/>
</dbReference>
<dbReference type="AlphaFoldDB" id="A0A1Z5S6X6"/>
<protein>
    <submittedName>
        <fullName evidence="2">Uncharacterized protein</fullName>
    </submittedName>
</protein>
<dbReference type="InParanoid" id="A0A1Z5S6X6"/>
<keyword evidence="3" id="KW-1185">Reference proteome</keyword>
<feature type="compositionally biased region" description="Low complexity" evidence="1">
    <location>
        <begin position="125"/>
        <end position="141"/>
    </location>
</feature>
<proteinExistence type="predicted"/>
<sequence length="141" mass="14718">MTAQAIRIYTPDTTSVSVTACCGNLASISHRRRDTIQLARTSPLPWLQPPGRMILDGATISWRSSRSWAHRGNGLGELAPAAIWQVERRGPVAASASSSSCGGPALLHSDETTDLHGGEVGSVRATRQANASAAASEGAVE</sequence>
<reference evidence="2 3" key="1">
    <citation type="journal article" date="2009" name="Nature">
        <title>The Sorghum bicolor genome and the diversification of grasses.</title>
        <authorList>
            <person name="Paterson A.H."/>
            <person name="Bowers J.E."/>
            <person name="Bruggmann R."/>
            <person name="Dubchak I."/>
            <person name="Grimwood J."/>
            <person name="Gundlach H."/>
            <person name="Haberer G."/>
            <person name="Hellsten U."/>
            <person name="Mitros T."/>
            <person name="Poliakov A."/>
            <person name="Schmutz J."/>
            <person name="Spannagl M."/>
            <person name="Tang H."/>
            <person name="Wang X."/>
            <person name="Wicker T."/>
            <person name="Bharti A.K."/>
            <person name="Chapman J."/>
            <person name="Feltus F.A."/>
            <person name="Gowik U."/>
            <person name="Grigoriev I.V."/>
            <person name="Lyons E."/>
            <person name="Maher C.A."/>
            <person name="Martis M."/>
            <person name="Narechania A."/>
            <person name="Otillar R.P."/>
            <person name="Penning B.W."/>
            <person name="Salamov A.A."/>
            <person name="Wang Y."/>
            <person name="Zhang L."/>
            <person name="Carpita N.C."/>
            <person name="Freeling M."/>
            <person name="Gingle A.R."/>
            <person name="Hash C.T."/>
            <person name="Keller B."/>
            <person name="Klein P."/>
            <person name="Kresovich S."/>
            <person name="McCann M.C."/>
            <person name="Ming R."/>
            <person name="Peterson D.G."/>
            <person name="Mehboob-ur-Rahman"/>
            <person name="Ware D."/>
            <person name="Westhoff P."/>
            <person name="Mayer K.F."/>
            <person name="Messing J."/>
            <person name="Rokhsar D.S."/>
        </authorList>
    </citation>
    <scope>NUCLEOTIDE SEQUENCE [LARGE SCALE GENOMIC DNA]</scope>
    <source>
        <strain evidence="3">cv. BTx623</strain>
    </source>
</reference>
<gene>
    <name evidence="2" type="ORF">SORBI_3001G229401</name>
</gene>
<dbReference type="Gramene" id="OQU91687">
    <property type="protein sequence ID" value="OQU91687"/>
    <property type="gene ID" value="SORBI_3001G229401"/>
</dbReference>
<organism evidence="2 3">
    <name type="scientific">Sorghum bicolor</name>
    <name type="common">Sorghum</name>
    <name type="synonym">Sorghum vulgare</name>
    <dbReference type="NCBI Taxonomy" id="4558"/>
    <lineage>
        <taxon>Eukaryota</taxon>
        <taxon>Viridiplantae</taxon>
        <taxon>Streptophyta</taxon>
        <taxon>Embryophyta</taxon>
        <taxon>Tracheophyta</taxon>
        <taxon>Spermatophyta</taxon>
        <taxon>Magnoliopsida</taxon>
        <taxon>Liliopsida</taxon>
        <taxon>Poales</taxon>
        <taxon>Poaceae</taxon>
        <taxon>PACMAD clade</taxon>
        <taxon>Panicoideae</taxon>
        <taxon>Andropogonodae</taxon>
        <taxon>Andropogoneae</taxon>
        <taxon>Sorghinae</taxon>
        <taxon>Sorghum</taxon>
    </lineage>
</organism>
<dbReference type="Proteomes" id="UP000000768">
    <property type="component" value="Chromosome 1"/>
</dbReference>
<feature type="compositionally biased region" description="Basic and acidic residues" evidence="1">
    <location>
        <begin position="108"/>
        <end position="117"/>
    </location>
</feature>
<evidence type="ECO:0000313" key="3">
    <source>
        <dbReference type="Proteomes" id="UP000000768"/>
    </source>
</evidence>
<reference evidence="3" key="2">
    <citation type="journal article" date="2018" name="Plant J.">
        <title>The Sorghum bicolor reference genome: improved assembly, gene annotations, a transcriptome atlas, and signatures of genome organization.</title>
        <authorList>
            <person name="McCormick R.F."/>
            <person name="Truong S.K."/>
            <person name="Sreedasyam A."/>
            <person name="Jenkins J."/>
            <person name="Shu S."/>
            <person name="Sims D."/>
            <person name="Kennedy M."/>
            <person name="Amirebrahimi M."/>
            <person name="Weers B.D."/>
            <person name="McKinley B."/>
            <person name="Mattison A."/>
            <person name="Morishige D.T."/>
            <person name="Grimwood J."/>
            <person name="Schmutz J."/>
            <person name="Mullet J.E."/>
        </authorList>
    </citation>
    <scope>NUCLEOTIDE SEQUENCE [LARGE SCALE GENOMIC DNA]</scope>
    <source>
        <strain evidence="3">cv. BTx623</strain>
    </source>
</reference>
<accession>A0A1Z5S6X6</accession>
<evidence type="ECO:0000313" key="2">
    <source>
        <dbReference type="EMBL" id="OQU91687.1"/>
    </source>
</evidence>
<name>A0A1Z5S6X6_SORBI</name>
<evidence type="ECO:0000256" key="1">
    <source>
        <dbReference type="SAM" id="MobiDB-lite"/>
    </source>
</evidence>
<feature type="region of interest" description="Disordered" evidence="1">
    <location>
        <begin position="94"/>
        <end position="141"/>
    </location>
</feature>